<reference evidence="2" key="1">
    <citation type="submission" date="2018-04" db="EMBL/GenBank/DDBJ databases">
        <title>Transcriptome assembly of Sipha flava.</title>
        <authorList>
            <person name="Scully E.D."/>
            <person name="Geib S.M."/>
            <person name="Palmer N.A."/>
            <person name="Koch K."/>
            <person name="Bradshaw J."/>
            <person name="Heng-Moss T."/>
            <person name="Sarath G."/>
        </authorList>
    </citation>
    <scope>NUCLEOTIDE SEQUENCE</scope>
</reference>
<feature type="compositionally biased region" description="Low complexity" evidence="1">
    <location>
        <begin position="72"/>
        <end position="85"/>
    </location>
</feature>
<dbReference type="AlphaFoldDB" id="A0A2S2QVS8"/>
<dbReference type="EMBL" id="GGMS01012621">
    <property type="protein sequence ID" value="MBY81824.1"/>
    <property type="molecule type" value="Transcribed_RNA"/>
</dbReference>
<gene>
    <name evidence="2" type="ORF">g.38537</name>
</gene>
<protein>
    <submittedName>
        <fullName evidence="2">Uncharacterized protein</fullName>
    </submittedName>
</protein>
<organism evidence="2">
    <name type="scientific">Sipha flava</name>
    <name type="common">yellow sugarcane aphid</name>
    <dbReference type="NCBI Taxonomy" id="143950"/>
    <lineage>
        <taxon>Eukaryota</taxon>
        <taxon>Metazoa</taxon>
        <taxon>Ecdysozoa</taxon>
        <taxon>Arthropoda</taxon>
        <taxon>Hexapoda</taxon>
        <taxon>Insecta</taxon>
        <taxon>Pterygota</taxon>
        <taxon>Neoptera</taxon>
        <taxon>Paraneoptera</taxon>
        <taxon>Hemiptera</taxon>
        <taxon>Sternorrhyncha</taxon>
        <taxon>Aphidomorpha</taxon>
        <taxon>Aphidoidea</taxon>
        <taxon>Aphididae</taxon>
        <taxon>Sipha</taxon>
    </lineage>
</organism>
<evidence type="ECO:0000256" key="1">
    <source>
        <dbReference type="SAM" id="MobiDB-lite"/>
    </source>
</evidence>
<proteinExistence type="predicted"/>
<evidence type="ECO:0000313" key="2">
    <source>
        <dbReference type="EMBL" id="MBY81824.1"/>
    </source>
</evidence>
<name>A0A2S2QVS8_9HEMI</name>
<accession>A0A2S2QVS8</accession>
<sequence>MRRRDLKYAYRGVRRTTNPGISCRSDVKDPLSYDRGFRVTTVTLVRPKAIVLPLSGFGCKEHPNVYISIGKAARSSRGSPRPASRNIYEGFSTPAAVRRAD</sequence>
<feature type="region of interest" description="Disordered" evidence="1">
    <location>
        <begin position="72"/>
        <end position="101"/>
    </location>
</feature>